<dbReference type="Pfam" id="PF22688">
    <property type="entry name" value="Hda_lid"/>
    <property type="match status" value="1"/>
</dbReference>
<dbReference type="InterPro" id="IPR027417">
    <property type="entry name" value="P-loop_NTPase"/>
</dbReference>
<accession>F6DBY1</accession>
<dbReference type="SUPFAM" id="SSF52540">
    <property type="entry name" value="P-loop containing nucleoside triphosphate hydrolases"/>
    <property type="match status" value="1"/>
</dbReference>
<dbReference type="PANTHER" id="PTHR30050:SF5">
    <property type="entry name" value="DNAA REGULATORY INACTIVATOR HDA"/>
    <property type="match status" value="1"/>
</dbReference>
<dbReference type="eggNOG" id="COG0593">
    <property type="taxonomic scope" value="Bacteria"/>
</dbReference>
<evidence type="ECO:0000313" key="3">
    <source>
        <dbReference type="Proteomes" id="UP000009232"/>
    </source>
</evidence>
<dbReference type="KEGG" id="tcy:Thicy_0595"/>
<evidence type="ECO:0000313" key="2">
    <source>
        <dbReference type="EMBL" id="AEG31367.1"/>
    </source>
</evidence>
<feature type="domain" description="Hda lid" evidence="1">
    <location>
        <begin position="172"/>
        <end position="232"/>
    </location>
</feature>
<dbReference type="NCBIfam" id="TIGR03420">
    <property type="entry name" value="DnaA_homol_Hda"/>
    <property type="match status" value="1"/>
</dbReference>
<dbReference type="HOGENOM" id="CLU_072265_1_1_6"/>
<dbReference type="STRING" id="717773.Thicy_0595"/>
<dbReference type="InterPro" id="IPR017788">
    <property type="entry name" value="Hda"/>
</dbReference>
<dbReference type="OrthoDB" id="9784878at2"/>
<dbReference type="GO" id="GO:0032297">
    <property type="term" value="P:negative regulation of DNA-templated DNA replication initiation"/>
    <property type="evidence" value="ECO:0007669"/>
    <property type="project" value="InterPro"/>
</dbReference>
<reference evidence="2 3" key="1">
    <citation type="submission" date="2011-05" db="EMBL/GenBank/DDBJ databases">
        <title>Complete sequence of Thioalkalimicrobium cyclicum ALM1.</title>
        <authorList>
            <consortium name="US DOE Joint Genome Institute"/>
            <person name="Lucas S."/>
            <person name="Han J."/>
            <person name="Lapidus A."/>
            <person name="Cheng J.-F."/>
            <person name="Goodwin L."/>
            <person name="Pitluck S."/>
            <person name="Peters L."/>
            <person name="Mikhailova N."/>
            <person name="Davenport K."/>
            <person name="Han C."/>
            <person name="Tapia R."/>
            <person name="Land M."/>
            <person name="Hauser L."/>
            <person name="Kyrpides N."/>
            <person name="Ivanova N."/>
            <person name="Pagani I."/>
            <person name="Kappler U."/>
            <person name="Woyke T."/>
        </authorList>
    </citation>
    <scope>NUCLEOTIDE SEQUENCE [LARGE SCALE GENOMIC DNA]</scope>
    <source>
        <strain evidence="3">DSM 14477 / JCM 11371 / ALM1</strain>
    </source>
</reference>
<dbReference type="Proteomes" id="UP000009232">
    <property type="component" value="Chromosome"/>
</dbReference>
<dbReference type="Gene3D" id="3.40.50.300">
    <property type="entry name" value="P-loop containing nucleotide triphosphate hydrolases"/>
    <property type="match status" value="1"/>
</dbReference>
<dbReference type="Gene3D" id="1.10.8.60">
    <property type="match status" value="1"/>
</dbReference>
<dbReference type="AlphaFoldDB" id="F6DBY1"/>
<dbReference type="InterPro" id="IPR055199">
    <property type="entry name" value="Hda_lid"/>
</dbReference>
<organism evidence="2 3">
    <name type="scientific">Thiomicrospira cyclica (strain DSM 14477 / JCM 11371 / ALM1)</name>
    <name type="common">Thioalkalimicrobium cyclicum</name>
    <dbReference type="NCBI Taxonomy" id="717773"/>
    <lineage>
        <taxon>Bacteria</taxon>
        <taxon>Pseudomonadati</taxon>
        <taxon>Pseudomonadota</taxon>
        <taxon>Gammaproteobacteria</taxon>
        <taxon>Thiotrichales</taxon>
        <taxon>Piscirickettsiaceae</taxon>
        <taxon>Thiomicrospira</taxon>
    </lineage>
</organism>
<dbReference type="EMBL" id="CP002776">
    <property type="protein sequence ID" value="AEG31367.1"/>
    <property type="molecule type" value="Genomic_DNA"/>
</dbReference>
<proteinExistence type="predicted"/>
<keyword evidence="3" id="KW-1185">Reference proteome</keyword>
<dbReference type="RefSeq" id="WP_013835148.1">
    <property type="nucleotide sequence ID" value="NC_015581.1"/>
</dbReference>
<dbReference type="PANTHER" id="PTHR30050">
    <property type="entry name" value="CHROMOSOMAL REPLICATION INITIATOR PROTEIN DNAA"/>
    <property type="match status" value="1"/>
</dbReference>
<gene>
    <name evidence="2" type="ordered locus">Thicy_0595</name>
</gene>
<protein>
    <submittedName>
        <fullName evidence="2">DnaA regulatory inactivator Hda</fullName>
    </submittedName>
</protein>
<dbReference type="GO" id="GO:0006270">
    <property type="term" value="P:DNA replication initiation"/>
    <property type="evidence" value="ECO:0007669"/>
    <property type="project" value="TreeGrafter"/>
</dbReference>
<sequence>MLIQLPLKINLPDTACFETFVAPDASVALTLSQLQSVGASGLSQGVYFFGQAAVGKTHLLQAACRAVSLRGGRSVYFPLKEKQLPLIPDVLKGLEVMDLICLDDVDHVVHLPAWQVALQDLQSKSRALGHPLILSGRMPMALWPMSVSELRDAMFSLLPVELQPLTEIDDLVLALQRHAMIRGFELPKDVANFIIKRFSTSLEELLAVLQMLEQATLAEQRRLTLPFAKLVLSR</sequence>
<name>F6DBY1_THICA</name>
<evidence type="ECO:0000259" key="1">
    <source>
        <dbReference type="Pfam" id="PF22688"/>
    </source>
</evidence>